<dbReference type="InterPro" id="IPR036640">
    <property type="entry name" value="ABC1_TM_sf"/>
</dbReference>
<dbReference type="Gramene" id="TRITD6Bv1G077660.9">
    <property type="protein sequence ID" value="TRITD6Bv1G077660.9"/>
    <property type="gene ID" value="TRITD6Bv1G077660"/>
</dbReference>
<evidence type="ECO:0000256" key="5">
    <source>
        <dbReference type="ARBA" id="ARBA00022989"/>
    </source>
</evidence>
<proteinExistence type="inferred from homology"/>
<evidence type="ECO:0000313" key="12">
    <source>
        <dbReference type="Proteomes" id="UP000324705"/>
    </source>
</evidence>
<feature type="compositionally biased region" description="Low complexity" evidence="8">
    <location>
        <begin position="57"/>
        <end position="77"/>
    </location>
</feature>
<keyword evidence="12" id="KW-1185">Reference proteome</keyword>
<feature type="domain" description="ABC transmembrane type-1" evidence="10">
    <location>
        <begin position="112"/>
        <end position="220"/>
    </location>
</feature>
<name>A0A9R0YJQ3_TRITD</name>
<comment type="similarity">
    <text evidence="1">Belongs to the ABC transporter superfamily. ABCB family. Multidrug resistance exporter (TC 3.A.1.201) subfamily.</text>
</comment>
<sequence length="220" mass="24191">MIAVMQYGEVKELGSHEELIADENGLYSSLVRLQQTRESNEVDEVSGAGSTSAVGQSSSHSMSRRFSAASRSSSARSLGDAGDADHTEEPKLPLPSFRRLLMLNAPEWRQALMGGFSAIVFGGIQPAYAYAMGSMISVYFLTDHNEIRDKTRAYALIFVALAVLSFLINIGQHYNFGAMGEYLTKRIREQMLTKILTFEIGWFDRDENSSGAICSQLAKG</sequence>
<accession>A0A9R0YJQ3</accession>
<evidence type="ECO:0000259" key="10">
    <source>
        <dbReference type="PROSITE" id="PS50929"/>
    </source>
</evidence>
<dbReference type="InterPro" id="IPR027417">
    <property type="entry name" value="P-loop_NTPase"/>
</dbReference>
<dbReference type="Pfam" id="PF00664">
    <property type="entry name" value="ABC_membrane"/>
    <property type="match status" value="1"/>
</dbReference>
<evidence type="ECO:0000256" key="1">
    <source>
        <dbReference type="ARBA" id="ARBA00007577"/>
    </source>
</evidence>
<evidence type="ECO:0000256" key="6">
    <source>
        <dbReference type="ARBA" id="ARBA00023136"/>
    </source>
</evidence>
<dbReference type="GO" id="GO:0140359">
    <property type="term" value="F:ABC-type transporter activity"/>
    <property type="evidence" value="ECO:0007669"/>
    <property type="project" value="InterPro"/>
</dbReference>
<dbReference type="PANTHER" id="PTHR45136:SF2">
    <property type="entry name" value="ABC TRANSPORTER DOMAIN-CONTAINING PROTEIN"/>
    <property type="match status" value="1"/>
</dbReference>
<dbReference type="GO" id="GO:0005524">
    <property type="term" value="F:ATP binding"/>
    <property type="evidence" value="ECO:0007669"/>
    <property type="project" value="InterPro"/>
</dbReference>
<dbReference type="GO" id="GO:0016020">
    <property type="term" value="C:membrane"/>
    <property type="evidence" value="ECO:0007669"/>
    <property type="project" value="InterPro"/>
</dbReference>
<evidence type="ECO:0000256" key="3">
    <source>
        <dbReference type="ARBA" id="ARBA00022692"/>
    </source>
</evidence>
<dbReference type="Gene3D" id="3.40.50.300">
    <property type="entry name" value="P-loop containing nucleotide triphosphate hydrolases"/>
    <property type="match status" value="1"/>
</dbReference>
<evidence type="ECO:0000256" key="4">
    <source>
        <dbReference type="ARBA" id="ARBA00022737"/>
    </source>
</evidence>
<feature type="region of interest" description="Disordered" evidence="8">
    <location>
        <begin position="38"/>
        <end position="90"/>
    </location>
</feature>
<keyword evidence="6 9" id="KW-0472">Membrane</keyword>
<dbReference type="PROSITE" id="PS50929">
    <property type="entry name" value="ABC_TM1F"/>
    <property type="match status" value="1"/>
</dbReference>
<dbReference type="Proteomes" id="UP000324705">
    <property type="component" value="Chromosome 6B"/>
</dbReference>
<organism evidence="11 12">
    <name type="scientific">Triticum turgidum subsp. durum</name>
    <name type="common">Durum wheat</name>
    <name type="synonym">Triticum durum</name>
    <dbReference type="NCBI Taxonomy" id="4567"/>
    <lineage>
        <taxon>Eukaryota</taxon>
        <taxon>Viridiplantae</taxon>
        <taxon>Streptophyta</taxon>
        <taxon>Embryophyta</taxon>
        <taxon>Tracheophyta</taxon>
        <taxon>Spermatophyta</taxon>
        <taxon>Magnoliopsida</taxon>
        <taxon>Liliopsida</taxon>
        <taxon>Poales</taxon>
        <taxon>Poaceae</taxon>
        <taxon>BOP clade</taxon>
        <taxon>Pooideae</taxon>
        <taxon>Triticodae</taxon>
        <taxon>Triticeae</taxon>
        <taxon>Triticinae</taxon>
        <taxon>Triticum</taxon>
    </lineage>
</organism>
<feature type="transmembrane region" description="Helical" evidence="9">
    <location>
        <begin position="151"/>
        <end position="170"/>
    </location>
</feature>
<gene>
    <name evidence="11" type="ORF">TRITD_6Bv1G077660</name>
</gene>
<dbReference type="InterPro" id="IPR011527">
    <property type="entry name" value="ABC1_TM_dom"/>
</dbReference>
<keyword evidence="2" id="KW-0813">Transport</keyword>
<evidence type="ECO:0000256" key="9">
    <source>
        <dbReference type="SAM" id="Phobius"/>
    </source>
</evidence>
<evidence type="ECO:0000313" key="11">
    <source>
        <dbReference type="EMBL" id="VAI56744.1"/>
    </source>
</evidence>
<feature type="transmembrane region" description="Helical" evidence="9">
    <location>
        <begin position="111"/>
        <end position="131"/>
    </location>
</feature>
<dbReference type="PANTHER" id="PTHR45136">
    <property type="entry name" value="ABC TRANSPORTER DOMAIN-CONTAINING PROTEIN"/>
    <property type="match status" value="1"/>
</dbReference>
<dbReference type="SUPFAM" id="SSF90123">
    <property type="entry name" value="ABC transporter transmembrane region"/>
    <property type="match status" value="1"/>
</dbReference>
<keyword evidence="3 9" id="KW-0812">Transmembrane</keyword>
<reference evidence="11 12" key="1">
    <citation type="submission" date="2017-09" db="EMBL/GenBank/DDBJ databases">
        <authorList>
            <consortium name="International Durum Wheat Genome Sequencing Consortium (IDWGSC)"/>
            <person name="Milanesi L."/>
        </authorList>
    </citation>
    <scope>NUCLEOTIDE SEQUENCE [LARGE SCALE GENOMIC DNA]</scope>
    <source>
        <strain evidence="12">cv. Svevo</strain>
    </source>
</reference>
<evidence type="ECO:0000256" key="2">
    <source>
        <dbReference type="ARBA" id="ARBA00022448"/>
    </source>
</evidence>
<keyword evidence="7" id="KW-0325">Glycoprotein</keyword>
<evidence type="ECO:0000256" key="7">
    <source>
        <dbReference type="ARBA" id="ARBA00023180"/>
    </source>
</evidence>
<keyword evidence="5 9" id="KW-1133">Transmembrane helix</keyword>
<protein>
    <recommendedName>
        <fullName evidence="10">ABC transmembrane type-1 domain-containing protein</fullName>
    </recommendedName>
</protein>
<keyword evidence="4" id="KW-0677">Repeat</keyword>
<dbReference type="AlphaFoldDB" id="A0A9R0YJQ3"/>
<dbReference type="EMBL" id="LT934122">
    <property type="protein sequence ID" value="VAI56744.1"/>
    <property type="molecule type" value="Genomic_DNA"/>
</dbReference>
<evidence type="ECO:0000256" key="8">
    <source>
        <dbReference type="SAM" id="MobiDB-lite"/>
    </source>
</evidence>
<dbReference type="Gene3D" id="1.20.1560.10">
    <property type="entry name" value="ABC transporter type 1, transmembrane domain"/>
    <property type="match status" value="1"/>
</dbReference>